<dbReference type="GO" id="GO:0000156">
    <property type="term" value="F:phosphorelay response regulator activity"/>
    <property type="evidence" value="ECO:0007669"/>
    <property type="project" value="TreeGrafter"/>
</dbReference>
<keyword evidence="6 10" id="KW-0418">Kinase</keyword>
<evidence type="ECO:0000259" key="9">
    <source>
        <dbReference type="PROSITE" id="PS50109"/>
    </source>
</evidence>
<keyword evidence="7" id="KW-0067">ATP-binding</keyword>
<dbReference type="GO" id="GO:0030295">
    <property type="term" value="F:protein kinase activator activity"/>
    <property type="evidence" value="ECO:0007669"/>
    <property type="project" value="TreeGrafter"/>
</dbReference>
<evidence type="ECO:0000256" key="2">
    <source>
        <dbReference type="ARBA" id="ARBA00012438"/>
    </source>
</evidence>
<evidence type="ECO:0000256" key="6">
    <source>
        <dbReference type="ARBA" id="ARBA00022777"/>
    </source>
</evidence>
<reference evidence="10" key="1">
    <citation type="submission" date="2009-10" db="EMBL/GenBank/DDBJ databases">
        <title>Diversity of trophic interactions inside an arsenic-rich microbial ecosystem.</title>
        <authorList>
            <person name="Bertin P.N."/>
            <person name="Heinrich-Salmeron A."/>
            <person name="Pelletier E."/>
            <person name="Goulhen-Chollet F."/>
            <person name="Arsene-Ploetze F."/>
            <person name="Gallien S."/>
            <person name="Calteau A."/>
            <person name="Vallenet D."/>
            <person name="Casiot C."/>
            <person name="Chane-Woon-Ming B."/>
            <person name="Giloteaux L."/>
            <person name="Barakat M."/>
            <person name="Bonnefoy V."/>
            <person name="Bruneel O."/>
            <person name="Chandler M."/>
            <person name="Cleiss J."/>
            <person name="Duran R."/>
            <person name="Elbaz-Poulichet F."/>
            <person name="Fonknechten N."/>
            <person name="Lauga B."/>
            <person name="Mornico D."/>
            <person name="Ortet P."/>
            <person name="Schaeffer C."/>
            <person name="Siguier P."/>
            <person name="Alexander Thil Smith A."/>
            <person name="Van Dorsselaer A."/>
            <person name="Weissenbach J."/>
            <person name="Medigue C."/>
            <person name="Le Paslier D."/>
        </authorList>
    </citation>
    <scope>NUCLEOTIDE SEQUENCE</scope>
</reference>
<dbReference type="InterPro" id="IPR005467">
    <property type="entry name" value="His_kinase_dom"/>
</dbReference>
<dbReference type="Gene3D" id="1.10.287.130">
    <property type="match status" value="1"/>
</dbReference>
<dbReference type="SMART" id="SM00388">
    <property type="entry name" value="HisKA"/>
    <property type="match status" value="1"/>
</dbReference>
<dbReference type="InterPro" id="IPR036890">
    <property type="entry name" value="HATPase_C_sf"/>
</dbReference>
<dbReference type="InterPro" id="IPR003661">
    <property type="entry name" value="HisK_dim/P_dom"/>
</dbReference>
<evidence type="ECO:0000256" key="8">
    <source>
        <dbReference type="ARBA" id="ARBA00023012"/>
    </source>
</evidence>
<dbReference type="GO" id="GO:0005524">
    <property type="term" value="F:ATP binding"/>
    <property type="evidence" value="ECO:0007669"/>
    <property type="project" value="UniProtKB-KW"/>
</dbReference>
<dbReference type="FunFam" id="1.10.287.130:FF:000001">
    <property type="entry name" value="Two-component sensor histidine kinase"/>
    <property type="match status" value="1"/>
</dbReference>
<dbReference type="CDD" id="cd00082">
    <property type="entry name" value="HisKA"/>
    <property type="match status" value="1"/>
</dbReference>
<evidence type="ECO:0000256" key="1">
    <source>
        <dbReference type="ARBA" id="ARBA00000085"/>
    </source>
</evidence>
<keyword evidence="5" id="KW-0547">Nucleotide-binding</keyword>
<dbReference type="SMART" id="SM00387">
    <property type="entry name" value="HATPase_c"/>
    <property type="match status" value="1"/>
</dbReference>
<evidence type="ECO:0000256" key="3">
    <source>
        <dbReference type="ARBA" id="ARBA00022553"/>
    </source>
</evidence>
<dbReference type="SUPFAM" id="SSF47384">
    <property type="entry name" value="Homodimeric domain of signal transducing histidine kinase"/>
    <property type="match status" value="1"/>
</dbReference>
<dbReference type="PROSITE" id="PS50109">
    <property type="entry name" value="HIS_KIN"/>
    <property type="match status" value="1"/>
</dbReference>
<dbReference type="InterPro" id="IPR050351">
    <property type="entry name" value="BphY/WalK/GraS-like"/>
</dbReference>
<dbReference type="EC" id="2.7.13.3" evidence="2"/>
<keyword evidence="3" id="KW-0597">Phosphoprotein</keyword>
<feature type="domain" description="Histidine kinase" evidence="9">
    <location>
        <begin position="198"/>
        <end position="406"/>
    </location>
</feature>
<keyword evidence="8" id="KW-0902">Two-component regulatory system</keyword>
<evidence type="ECO:0000256" key="4">
    <source>
        <dbReference type="ARBA" id="ARBA00022679"/>
    </source>
</evidence>
<comment type="catalytic activity">
    <reaction evidence="1">
        <text>ATP + protein L-histidine = ADP + protein N-phospho-L-histidine.</text>
        <dbReference type="EC" id="2.7.13.3"/>
    </reaction>
</comment>
<dbReference type="PANTHER" id="PTHR42878">
    <property type="entry name" value="TWO-COMPONENT HISTIDINE KINASE"/>
    <property type="match status" value="1"/>
</dbReference>
<evidence type="ECO:0000313" key="10">
    <source>
        <dbReference type="EMBL" id="CBH74957.1"/>
    </source>
</evidence>
<name>E6PES1_9ZZZZ</name>
<comment type="caution">
    <text evidence="10">The sequence shown here is derived from an EMBL/GenBank/DDBJ whole genome shotgun (WGS) entry which is preliminary data.</text>
</comment>
<keyword evidence="4 10" id="KW-0808">Transferase</keyword>
<dbReference type="Pfam" id="PF02518">
    <property type="entry name" value="HATPase_c"/>
    <property type="match status" value="1"/>
</dbReference>
<dbReference type="InterPro" id="IPR003594">
    <property type="entry name" value="HATPase_dom"/>
</dbReference>
<dbReference type="AlphaFoldDB" id="E6PES1"/>
<evidence type="ECO:0000256" key="5">
    <source>
        <dbReference type="ARBA" id="ARBA00022741"/>
    </source>
</evidence>
<dbReference type="PRINTS" id="PR00344">
    <property type="entry name" value="BCTRLSENSOR"/>
</dbReference>
<dbReference type="InterPro" id="IPR004358">
    <property type="entry name" value="Sig_transdc_His_kin-like_C"/>
</dbReference>
<protein>
    <recommendedName>
        <fullName evidence="2">histidine kinase</fullName>
        <ecNumber evidence="2">2.7.13.3</ecNumber>
    </recommendedName>
</protein>
<gene>
    <name evidence="10" type="ORF">CARN1_0132</name>
</gene>
<dbReference type="PANTHER" id="PTHR42878:SF7">
    <property type="entry name" value="SENSOR HISTIDINE KINASE GLRK"/>
    <property type="match status" value="1"/>
</dbReference>
<dbReference type="EMBL" id="CABL01000005">
    <property type="protein sequence ID" value="CBH74957.1"/>
    <property type="molecule type" value="Genomic_DNA"/>
</dbReference>
<evidence type="ECO:0000256" key="7">
    <source>
        <dbReference type="ARBA" id="ARBA00022840"/>
    </source>
</evidence>
<proteinExistence type="predicted"/>
<sequence>MIRRIALLGSIAIVGAIALGVGAWNLHLQALRSTIAAQAASAGVLLTAAVPPSSAAVRSLVRPGLHVIVVDRREGSIIDAMGRRLDVRRLPAGPPPGAAGARRRRGSSPILNLALAIAHIRPTTVGRAGVFVTIAPAGPALARFLLGDVAAVLLVIALVLTAGFMRASEIAREERRALIVRADAQRDEAEKYQRFLAEAGHELRTPLTVVSGYIDILSDAKEAASLDPRLISGLQAETARMRHLVEKMLTLARLESSASIPRLLDLTKACVDIIETIQRRYPHRSLPAAGDPGVRIVIDADDLFDALGNLVENAIRYAPDSPIEIQCSVRGAFAQVRVIDRGPGIPLEEQAGIFERFQRGSPSAKPEGLGLGLAIVKRVVERWSGRVDLESAPGRTVFTLSFPIADEELSGSTR</sequence>
<organism evidence="10">
    <name type="scientific">mine drainage metagenome</name>
    <dbReference type="NCBI Taxonomy" id="410659"/>
    <lineage>
        <taxon>unclassified sequences</taxon>
        <taxon>metagenomes</taxon>
        <taxon>ecological metagenomes</taxon>
    </lineage>
</organism>
<dbReference type="CDD" id="cd00075">
    <property type="entry name" value="HATPase"/>
    <property type="match status" value="1"/>
</dbReference>
<dbReference type="GO" id="GO:0007234">
    <property type="term" value="P:osmosensory signaling via phosphorelay pathway"/>
    <property type="evidence" value="ECO:0007669"/>
    <property type="project" value="TreeGrafter"/>
</dbReference>
<dbReference type="Gene3D" id="3.30.565.10">
    <property type="entry name" value="Histidine kinase-like ATPase, C-terminal domain"/>
    <property type="match status" value="1"/>
</dbReference>
<dbReference type="GO" id="GO:0000155">
    <property type="term" value="F:phosphorelay sensor kinase activity"/>
    <property type="evidence" value="ECO:0007669"/>
    <property type="project" value="InterPro"/>
</dbReference>
<accession>E6PES1</accession>
<dbReference type="SUPFAM" id="SSF55874">
    <property type="entry name" value="ATPase domain of HSP90 chaperone/DNA topoisomerase II/histidine kinase"/>
    <property type="match status" value="1"/>
</dbReference>
<dbReference type="Pfam" id="PF00512">
    <property type="entry name" value="HisKA"/>
    <property type="match status" value="1"/>
</dbReference>
<dbReference type="InterPro" id="IPR036097">
    <property type="entry name" value="HisK_dim/P_sf"/>
</dbReference>